<keyword evidence="1" id="KW-0472">Membrane</keyword>
<dbReference type="EMBL" id="JXQV01000054">
    <property type="protein sequence ID" value="KIP97615.1"/>
    <property type="molecule type" value="Genomic_DNA"/>
</dbReference>
<name>A0A0D0KKZ4_AGRTU</name>
<accession>A0A0D0KKZ4</accession>
<gene>
    <name evidence="2" type="ORF">RU07_23665</name>
</gene>
<keyword evidence="1" id="KW-0812">Transmembrane</keyword>
<sequence length="67" mass="7913">MQLNGHKDTETEKQRRGRSIWPWLVLLAVTLLAIYAYGQAVAAWEDTVRMWRDLVQLFWWIIPDGQA</sequence>
<proteinExistence type="predicted"/>
<evidence type="ECO:0008006" key="4">
    <source>
        <dbReference type="Google" id="ProtNLM"/>
    </source>
</evidence>
<dbReference type="Proteomes" id="UP000035017">
    <property type="component" value="Unassembled WGS sequence"/>
</dbReference>
<keyword evidence="1" id="KW-1133">Transmembrane helix</keyword>
<evidence type="ECO:0000313" key="3">
    <source>
        <dbReference type="Proteomes" id="UP000035017"/>
    </source>
</evidence>
<dbReference type="AlphaFoldDB" id="A0A0D0KKZ4"/>
<comment type="caution">
    <text evidence="2">The sequence shown here is derived from an EMBL/GenBank/DDBJ whole genome shotgun (WGS) entry which is preliminary data.</text>
</comment>
<reference evidence="2 3" key="1">
    <citation type="submission" date="2014-12" db="EMBL/GenBank/DDBJ databases">
        <title>16Stimator: statistical estimation of ribosomal gene copy numbers from draft genome assemblies.</title>
        <authorList>
            <person name="Perisin M.A."/>
            <person name="Vetter M."/>
            <person name="Gilbert J.A."/>
            <person name="Bergelson J."/>
        </authorList>
    </citation>
    <scope>NUCLEOTIDE SEQUENCE [LARGE SCALE GENOMIC DNA]</scope>
    <source>
        <strain evidence="2 3">MEJ076</strain>
    </source>
</reference>
<protein>
    <recommendedName>
        <fullName evidence="4">Phosphonate ABC transporter, permease protein PhnE</fullName>
    </recommendedName>
</protein>
<feature type="transmembrane region" description="Helical" evidence="1">
    <location>
        <begin position="20"/>
        <end position="44"/>
    </location>
</feature>
<evidence type="ECO:0000313" key="2">
    <source>
        <dbReference type="EMBL" id="KIP97615.1"/>
    </source>
</evidence>
<organism evidence="2 3">
    <name type="scientific">Agrobacterium tumefaciens</name>
    <dbReference type="NCBI Taxonomy" id="358"/>
    <lineage>
        <taxon>Bacteria</taxon>
        <taxon>Pseudomonadati</taxon>
        <taxon>Pseudomonadota</taxon>
        <taxon>Alphaproteobacteria</taxon>
        <taxon>Hyphomicrobiales</taxon>
        <taxon>Rhizobiaceae</taxon>
        <taxon>Rhizobium/Agrobacterium group</taxon>
        <taxon>Agrobacterium</taxon>
        <taxon>Agrobacterium tumefaciens complex</taxon>
    </lineage>
</organism>
<evidence type="ECO:0000256" key="1">
    <source>
        <dbReference type="SAM" id="Phobius"/>
    </source>
</evidence>